<dbReference type="InterPro" id="IPR050595">
    <property type="entry name" value="Bact_response_regulator"/>
</dbReference>
<dbReference type="PROSITE" id="PS50110">
    <property type="entry name" value="RESPONSE_REGULATORY"/>
    <property type="match status" value="1"/>
</dbReference>
<dbReference type="PANTHER" id="PTHR44591">
    <property type="entry name" value="STRESS RESPONSE REGULATOR PROTEIN 1"/>
    <property type="match status" value="1"/>
</dbReference>
<protein>
    <submittedName>
        <fullName evidence="4">Response regulator</fullName>
    </submittedName>
</protein>
<dbReference type="NCBIfam" id="NF046022">
    <property type="entry name" value="RespRegCpdRBruc"/>
    <property type="match status" value="1"/>
</dbReference>
<dbReference type="Pfam" id="PF00072">
    <property type="entry name" value="Response_reg"/>
    <property type="match status" value="1"/>
</dbReference>
<gene>
    <name evidence="4" type="ORF">FKG95_05230</name>
</gene>
<proteinExistence type="predicted"/>
<evidence type="ECO:0000256" key="2">
    <source>
        <dbReference type="PROSITE-ProRule" id="PRU00169"/>
    </source>
</evidence>
<evidence type="ECO:0000259" key="3">
    <source>
        <dbReference type="PROSITE" id="PS50110"/>
    </source>
</evidence>
<organism evidence="4 5">
    <name type="scientific">Denitrobaculum tricleocarpae</name>
    <dbReference type="NCBI Taxonomy" id="2591009"/>
    <lineage>
        <taxon>Bacteria</taxon>
        <taxon>Pseudomonadati</taxon>
        <taxon>Pseudomonadota</taxon>
        <taxon>Alphaproteobacteria</taxon>
        <taxon>Rhodospirillales</taxon>
        <taxon>Rhodospirillaceae</taxon>
        <taxon>Denitrobaculum</taxon>
    </lineage>
</organism>
<dbReference type="OrthoDB" id="5456285at2"/>
<evidence type="ECO:0000256" key="1">
    <source>
        <dbReference type="ARBA" id="ARBA00022553"/>
    </source>
</evidence>
<dbReference type="InterPro" id="IPR011006">
    <property type="entry name" value="CheY-like_superfamily"/>
</dbReference>
<feature type="domain" description="Response regulatory" evidence="3">
    <location>
        <begin position="3"/>
        <end position="117"/>
    </location>
</feature>
<dbReference type="EMBL" id="VHSH01000002">
    <property type="protein sequence ID" value="TQV81654.1"/>
    <property type="molecule type" value="Genomic_DNA"/>
</dbReference>
<dbReference type="Gene3D" id="3.40.50.2300">
    <property type="match status" value="1"/>
</dbReference>
<dbReference type="GO" id="GO:0000160">
    <property type="term" value="P:phosphorelay signal transduction system"/>
    <property type="evidence" value="ECO:0007669"/>
    <property type="project" value="InterPro"/>
</dbReference>
<feature type="modified residue" description="4-aspartylphosphate" evidence="2">
    <location>
        <position position="52"/>
    </location>
</feature>
<name>A0A545TWS1_9PROT</name>
<dbReference type="InterPro" id="IPR001789">
    <property type="entry name" value="Sig_transdc_resp-reg_receiver"/>
</dbReference>
<accession>A0A545TWS1</accession>
<comment type="caution">
    <text evidence="4">The sequence shown here is derived from an EMBL/GenBank/DDBJ whole genome shotgun (WGS) entry which is preliminary data.</text>
</comment>
<keyword evidence="5" id="KW-1185">Reference proteome</keyword>
<dbReference type="AlphaFoldDB" id="A0A545TWS1"/>
<dbReference type="SMART" id="SM00448">
    <property type="entry name" value="REC"/>
    <property type="match status" value="1"/>
</dbReference>
<reference evidence="4 5" key="1">
    <citation type="submission" date="2019-06" db="EMBL/GenBank/DDBJ databases">
        <title>Whole genome sequence for Rhodospirillaceae sp. R148.</title>
        <authorList>
            <person name="Wang G."/>
        </authorList>
    </citation>
    <scope>NUCLEOTIDE SEQUENCE [LARGE SCALE GENOMIC DNA]</scope>
    <source>
        <strain evidence="4 5">R148</strain>
    </source>
</reference>
<evidence type="ECO:0000313" key="4">
    <source>
        <dbReference type="EMBL" id="TQV81654.1"/>
    </source>
</evidence>
<dbReference type="PANTHER" id="PTHR44591:SF21">
    <property type="entry name" value="TWO-COMPONENT RESPONSE REGULATOR"/>
    <property type="match status" value="1"/>
</dbReference>
<evidence type="ECO:0000313" key="5">
    <source>
        <dbReference type="Proteomes" id="UP000315252"/>
    </source>
</evidence>
<dbReference type="Proteomes" id="UP000315252">
    <property type="component" value="Unassembled WGS sequence"/>
</dbReference>
<sequence>MAQILLAEDDDSMRDFLAKALRRAGHEVEAVGDGLDAMESLTQSPVDLLLADVVMPGLDGIELARRAAQEQPGIKVMFITGFAAVALKNRDQAPKGARVLSKPFHLRELVDQIDVMLSA</sequence>
<dbReference type="RefSeq" id="WP_142895285.1">
    <property type="nucleotide sequence ID" value="NZ_ML660053.1"/>
</dbReference>
<dbReference type="SUPFAM" id="SSF52172">
    <property type="entry name" value="CheY-like"/>
    <property type="match status" value="1"/>
</dbReference>
<keyword evidence="1 2" id="KW-0597">Phosphoprotein</keyword>